<evidence type="ECO:0000259" key="1">
    <source>
        <dbReference type="Pfam" id="PF04230"/>
    </source>
</evidence>
<dbReference type="KEGG" id="thu:AC731_014245"/>
<dbReference type="AlphaFoldDB" id="A0A127K8I0"/>
<feature type="domain" description="Polysaccharide pyruvyl transferase" evidence="1">
    <location>
        <begin position="167"/>
        <end position="342"/>
    </location>
</feature>
<accession>A0A127K8I0</accession>
<protein>
    <recommendedName>
        <fullName evidence="1">Polysaccharide pyruvyl transferase domain-containing protein</fullName>
    </recommendedName>
</protein>
<dbReference type="EMBL" id="CP014646">
    <property type="protein sequence ID" value="AMO37994.1"/>
    <property type="molecule type" value="Genomic_DNA"/>
</dbReference>
<evidence type="ECO:0000313" key="3">
    <source>
        <dbReference type="Proteomes" id="UP000036902"/>
    </source>
</evidence>
<organism evidence="2 3">
    <name type="scientific">Thauera humireducens</name>
    <dbReference type="NCBI Taxonomy" id="1134435"/>
    <lineage>
        <taxon>Bacteria</taxon>
        <taxon>Pseudomonadati</taxon>
        <taxon>Pseudomonadota</taxon>
        <taxon>Betaproteobacteria</taxon>
        <taxon>Rhodocyclales</taxon>
        <taxon>Zoogloeaceae</taxon>
        <taxon>Thauera</taxon>
    </lineage>
</organism>
<reference evidence="3" key="1">
    <citation type="submission" date="2016-03" db="EMBL/GenBank/DDBJ databases">
        <authorList>
            <person name="Ma C."/>
            <person name="Zhou S."/>
            <person name="Yang G."/>
        </authorList>
    </citation>
    <scope>NUCLEOTIDE SEQUENCE [LARGE SCALE GENOMIC DNA]</scope>
    <source>
        <strain evidence="3">SgZ-1</strain>
    </source>
</reference>
<name>A0A127K8I0_9RHOO</name>
<gene>
    <name evidence="2" type="ORF">AC731_014245</name>
</gene>
<evidence type="ECO:0000313" key="2">
    <source>
        <dbReference type="EMBL" id="AMO37994.1"/>
    </source>
</evidence>
<dbReference type="RefSeq" id="WP_048707027.1">
    <property type="nucleotide sequence ID" value="NZ_CP014646.1"/>
</dbReference>
<dbReference type="InterPro" id="IPR007345">
    <property type="entry name" value="Polysacch_pyruvyl_Trfase"/>
</dbReference>
<dbReference type="STRING" id="1134435.AC731_014245"/>
<sequence>MSSQQRPARRNGQPRIPLILFGAFDRHNFGDLLLGRIAARTTGRADAIAAGLAARELRRAGGFAVAALDDIVAAQAGHAFDLLQVGGEILGCSRYEAAVMLLAPDEAARIVARLDRDTAARDHWAVGQPGTARELPYVASRAALPGVRRILHAGIGGVELETLPAMLRDTALARLRDADRIWVRDAITQDALMRAGLHSRLAPDPATLVAHLFSARIARWSNGAGMAALRARFPQGYLALQFSADFGDDETLRQLANGVETFAAARGLGIVAFCAGRAPWHDDPAIYRRLRYFLTDPQRLVSSPARSLWALCALIAESYAVCASSLHARIVGEAFARPVVTLLRTPRAGRKQSAYARTWDPDGLNRLARPEMAEAALAGASRLDPARRTRHARQLADHATEAWQWLLAP</sequence>
<dbReference type="Pfam" id="PF04230">
    <property type="entry name" value="PS_pyruv_trans"/>
    <property type="match status" value="1"/>
</dbReference>
<dbReference type="Proteomes" id="UP000036902">
    <property type="component" value="Chromosome"/>
</dbReference>
<proteinExistence type="predicted"/>
<keyword evidence="3" id="KW-1185">Reference proteome</keyword>